<dbReference type="Gene3D" id="2.40.50.1000">
    <property type="match status" value="1"/>
</dbReference>
<dbReference type="Proteomes" id="UP000024332">
    <property type="component" value="Unassembled WGS sequence"/>
</dbReference>
<comment type="subunit">
    <text evidence="6">Part of the 30S ribosomal subunit.</text>
</comment>
<organism evidence="8 9">
    <name type="scientific">Candidatus Acidianus copahuensis</name>
    <dbReference type="NCBI Taxonomy" id="1160895"/>
    <lineage>
        <taxon>Archaea</taxon>
        <taxon>Thermoproteota</taxon>
        <taxon>Thermoprotei</taxon>
        <taxon>Sulfolobales</taxon>
        <taxon>Sulfolobaceae</taxon>
        <taxon>Acidianus</taxon>
    </lineage>
</organism>
<keyword evidence="3 6" id="KW-0694">RNA-binding</keyword>
<comment type="similarity">
    <text evidence="1 6 7">Belongs to the universal ribosomal protein uS17 family.</text>
</comment>
<dbReference type="STRING" id="1160895.CM19_09040"/>
<dbReference type="HAMAP" id="MF_01345_A">
    <property type="entry name" value="Ribosomal_uS17_A"/>
    <property type="match status" value="1"/>
</dbReference>
<reference evidence="8 9" key="1">
    <citation type="submission" date="2014-03" db="EMBL/GenBank/DDBJ databases">
        <title>Draft genome sequence of the novel thermoacidophilic archaea Acidianus copahuensis ALE1 strain, isolated from Copahue volcanic area in Neuquen Argentina.</title>
        <authorList>
            <person name="Urbieta M.S."/>
            <person name="Rascovan N."/>
            <person name="Castro C."/>
            <person name="Revale S."/>
            <person name="Giaveno M.A."/>
            <person name="Vazquez M.P."/>
            <person name="Donati E.R."/>
        </authorList>
    </citation>
    <scope>NUCLEOTIDE SEQUENCE [LARGE SCALE GENOMIC DNA]</scope>
    <source>
        <strain evidence="8 9">ALE1</strain>
    </source>
</reference>
<dbReference type="NCBIfam" id="TIGR03630">
    <property type="entry name" value="uS17_arch"/>
    <property type="match status" value="1"/>
</dbReference>
<comment type="function">
    <text evidence="6">One of the primary rRNA binding proteins, it binds specifically to the 5'-end of 16S ribosomal RNA.</text>
</comment>
<dbReference type="GO" id="GO:0019843">
    <property type="term" value="F:rRNA binding"/>
    <property type="evidence" value="ECO:0007669"/>
    <property type="project" value="UniProtKB-UniRule"/>
</dbReference>
<dbReference type="EMBL" id="JFZT01000047">
    <property type="protein sequence ID" value="EZQ03854.1"/>
    <property type="molecule type" value="Genomic_DNA"/>
</dbReference>
<dbReference type="Pfam" id="PF00366">
    <property type="entry name" value="Ribosomal_S17"/>
    <property type="match status" value="1"/>
</dbReference>
<gene>
    <name evidence="6" type="primary">rps17</name>
    <name evidence="8" type="ORF">CM19_09040</name>
</gene>
<dbReference type="SUPFAM" id="SSF50249">
    <property type="entry name" value="Nucleic acid-binding proteins"/>
    <property type="match status" value="1"/>
</dbReference>
<keyword evidence="9" id="KW-1185">Reference proteome</keyword>
<proteinExistence type="inferred from homology"/>
<evidence type="ECO:0000256" key="4">
    <source>
        <dbReference type="ARBA" id="ARBA00022980"/>
    </source>
</evidence>
<dbReference type="NCBIfam" id="NF006345">
    <property type="entry name" value="PRK08572.1"/>
    <property type="match status" value="1"/>
</dbReference>
<evidence type="ECO:0000256" key="3">
    <source>
        <dbReference type="ARBA" id="ARBA00022884"/>
    </source>
</evidence>
<keyword evidence="5 6" id="KW-0687">Ribonucleoprotein</keyword>
<dbReference type="PROSITE" id="PS00056">
    <property type="entry name" value="RIBOSOMAL_S17"/>
    <property type="match status" value="1"/>
</dbReference>
<dbReference type="AlphaFoldDB" id="A0A031LP32"/>
<keyword evidence="2 6" id="KW-0699">rRNA-binding</keyword>
<protein>
    <recommendedName>
        <fullName evidence="6">Small ribosomal subunit protein uS17</fullName>
    </recommendedName>
</protein>
<dbReference type="PANTHER" id="PTHR10744">
    <property type="entry name" value="40S RIBOSOMAL PROTEIN S11 FAMILY MEMBER"/>
    <property type="match status" value="1"/>
</dbReference>
<name>A0A031LP32_9CREN</name>
<dbReference type="PANTHER" id="PTHR10744:SF9">
    <property type="entry name" value="40S RIBOSOMAL PROTEIN S11-RELATED"/>
    <property type="match status" value="1"/>
</dbReference>
<sequence>MSQIMKNIGIPSVKGPTAKCDDRYCPYHGEIRVRGIILEGKLIKYRANKMGVFERTYLYYNHKFKRYERRRSRIHVHIPPCLNLKEGDNVIIAESRPISKSVSFVVVGKVGE</sequence>
<evidence type="ECO:0000256" key="5">
    <source>
        <dbReference type="ARBA" id="ARBA00023274"/>
    </source>
</evidence>
<dbReference type="PRINTS" id="PR00973">
    <property type="entry name" value="RIBOSOMALS17"/>
</dbReference>
<evidence type="ECO:0000256" key="2">
    <source>
        <dbReference type="ARBA" id="ARBA00022730"/>
    </source>
</evidence>
<evidence type="ECO:0000256" key="1">
    <source>
        <dbReference type="ARBA" id="ARBA00010254"/>
    </source>
</evidence>
<dbReference type="InterPro" id="IPR019979">
    <property type="entry name" value="Ribosomal_uS17_CS"/>
</dbReference>
<evidence type="ECO:0000313" key="8">
    <source>
        <dbReference type="EMBL" id="EZQ03854.1"/>
    </source>
</evidence>
<comment type="caution">
    <text evidence="8">The sequence shown here is derived from an EMBL/GenBank/DDBJ whole genome shotgun (WGS) entry which is preliminary data.</text>
</comment>
<dbReference type="InterPro" id="IPR028333">
    <property type="entry name" value="Ribosomal_uS17_arc/euk"/>
</dbReference>
<dbReference type="GO" id="GO:0006412">
    <property type="term" value="P:translation"/>
    <property type="evidence" value="ECO:0007669"/>
    <property type="project" value="UniProtKB-UniRule"/>
</dbReference>
<dbReference type="GO" id="GO:0003735">
    <property type="term" value="F:structural constituent of ribosome"/>
    <property type="evidence" value="ECO:0007669"/>
    <property type="project" value="UniProtKB-UniRule"/>
</dbReference>
<dbReference type="GO" id="GO:0022627">
    <property type="term" value="C:cytosolic small ribosomal subunit"/>
    <property type="evidence" value="ECO:0007669"/>
    <property type="project" value="UniProtKB-UniRule"/>
</dbReference>
<evidence type="ECO:0000256" key="6">
    <source>
        <dbReference type="HAMAP-Rule" id="MF_01345"/>
    </source>
</evidence>
<accession>A0A031LP32</accession>
<dbReference type="CDD" id="cd00364">
    <property type="entry name" value="Ribosomal_uS17"/>
    <property type="match status" value="1"/>
</dbReference>
<dbReference type="InterPro" id="IPR012340">
    <property type="entry name" value="NA-bd_OB-fold"/>
</dbReference>
<evidence type="ECO:0000313" key="9">
    <source>
        <dbReference type="Proteomes" id="UP000024332"/>
    </source>
</evidence>
<dbReference type="InterPro" id="IPR019978">
    <property type="entry name" value="Ribosomal_uS17_archaeal"/>
</dbReference>
<evidence type="ECO:0000256" key="7">
    <source>
        <dbReference type="RuleBase" id="RU003872"/>
    </source>
</evidence>
<dbReference type="InterPro" id="IPR000266">
    <property type="entry name" value="Ribosomal_uS17"/>
</dbReference>
<keyword evidence="4 6" id="KW-0689">Ribosomal protein</keyword>